<dbReference type="KEGG" id="pal:PA0292"/>
<evidence type="ECO:0000256" key="1">
    <source>
        <dbReference type="SAM" id="MobiDB-lite"/>
    </source>
</evidence>
<protein>
    <submittedName>
        <fullName evidence="2">Uncharacterized protein</fullName>
    </submittedName>
</protein>
<proteinExistence type="predicted"/>
<evidence type="ECO:0000313" key="2">
    <source>
        <dbReference type="EMBL" id="CAM11627.1"/>
    </source>
</evidence>
<dbReference type="AlphaFoldDB" id="B1V9K5"/>
<reference evidence="2 3" key="1">
    <citation type="journal article" date="2008" name="J. Bacteriol.">
        <title>Comparative genome analysis of 'Candidatus Phytoplasma australiense' (subgroup tuf-Australia I; rp-A) and 'Ca. Phytoplasma asteris' strains OY-M and AY-WB.</title>
        <authorList>
            <person name="Tran-Nguyen L.T."/>
            <person name="Kube M."/>
            <person name="Schneider B."/>
            <person name="Reinhardt R."/>
            <person name="Gibb K.S."/>
        </authorList>
    </citation>
    <scope>NUCLEOTIDE SEQUENCE [LARGE SCALE GENOMIC DNA]</scope>
</reference>
<feature type="region of interest" description="Disordered" evidence="1">
    <location>
        <begin position="1"/>
        <end position="21"/>
    </location>
</feature>
<accession>B1V9K5</accession>
<evidence type="ECO:0000313" key="3">
    <source>
        <dbReference type="Proteomes" id="UP000008323"/>
    </source>
</evidence>
<feature type="compositionally biased region" description="Polar residues" evidence="1">
    <location>
        <begin position="12"/>
        <end position="21"/>
    </location>
</feature>
<name>B1V9K5_PHYAS</name>
<dbReference type="EMBL" id="AM422018">
    <property type="protein sequence ID" value="CAM11627.1"/>
    <property type="molecule type" value="Genomic_DNA"/>
</dbReference>
<dbReference type="Proteomes" id="UP000008323">
    <property type="component" value="Chromosome"/>
</dbReference>
<sequence length="201" mass="23711">MENNQKRGVLGNKNNKPTTPTDLQEIKTFLQALKEELINLTITPHSKKEGGYREANYRPKNQILFVDARILEEIQTFRKSIIKDNNIHNNKHSKPLSSNSLKTHFDNFQINYKNIAKDAIKETIGKIDINKLTTLRLFPLDPDKRDKFNNLIKTNYKKGLNIIYYHQEDLKHINFFITRAKQGYRVKKLHPMYKYLLKSKV</sequence>
<gene>
    <name evidence="2" type="ordered locus">PA0292</name>
</gene>
<organism evidence="2 3">
    <name type="scientific">Phytoplasma australiense</name>
    <dbReference type="NCBI Taxonomy" id="59748"/>
    <lineage>
        <taxon>Bacteria</taxon>
        <taxon>Bacillati</taxon>
        <taxon>Mycoplasmatota</taxon>
        <taxon>Mollicutes</taxon>
        <taxon>Acholeplasmatales</taxon>
        <taxon>Acholeplasmataceae</taxon>
        <taxon>Candidatus Phytoplasma</taxon>
        <taxon>16SrXII (Stolbur group)</taxon>
    </lineage>
</organism>